<dbReference type="GO" id="GO:0004160">
    <property type="term" value="F:dihydroxy-acid dehydratase activity"/>
    <property type="evidence" value="ECO:0007669"/>
    <property type="project" value="TreeGrafter"/>
</dbReference>
<organism evidence="3 4">
    <name type="scientific">Geodia barretti</name>
    <name type="common">Barrett's horny sponge</name>
    <dbReference type="NCBI Taxonomy" id="519541"/>
    <lineage>
        <taxon>Eukaryota</taxon>
        <taxon>Metazoa</taxon>
        <taxon>Porifera</taxon>
        <taxon>Demospongiae</taxon>
        <taxon>Heteroscleromorpha</taxon>
        <taxon>Tetractinellida</taxon>
        <taxon>Astrophorina</taxon>
        <taxon>Geodiidae</taxon>
        <taxon>Geodia</taxon>
    </lineage>
</organism>
<protein>
    <submittedName>
        <fullName evidence="3">Dihydroxy-acid dehydratase</fullName>
    </submittedName>
</protein>
<reference evidence="3" key="1">
    <citation type="submission" date="2023-03" db="EMBL/GenBank/DDBJ databases">
        <authorList>
            <person name="Steffen K."/>
            <person name="Cardenas P."/>
        </authorList>
    </citation>
    <scope>NUCLEOTIDE SEQUENCE</scope>
</reference>
<dbReference type="AlphaFoldDB" id="A0AA35TL78"/>
<evidence type="ECO:0000313" key="4">
    <source>
        <dbReference type="Proteomes" id="UP001174909"/>
    </source>
</evidence>
<evidence type="ECO:0000313" key="3">
    <source>
        <dbReference type="EMBL" id="CAI8049967.1"/>
    </source>
</evidence>
<dbReference type="PROSITE" id="PS00887">
    <property type="entry name" value="ILVD_EDD_2"/>
    <property type="match status" value="1"/>
</dbReference>
<evidence type="ECO:0000256" key="1">
    <source>
        <dbReference type="SAM" id="MobiDB-lite"/>
    </source>
</evidence>
<dbReference type="PANTHER" id="PTHR21000">
    <property type="entry name" value="DIHYDROXY-ACID DEHYDRATASE DAD"/>
    <property type="match status" value="1"/>
</dbReference>
<dbReference type="Gene3D" id="3.50.30.80">
    <property type="entry name" value="IlvD/EDD C-terminal domain-like"/>
    <property type="match status" value="1"/>
</dbReference>
<dbReference type="InterPro" id="IPR042096">
    <property type="entry name" value="Dihydro-acid_dehy_C"/>
</dbReference>
<feature type="region of interest" description="Disordered" evidence="1">
    <location>
        <begin position="1"/>
        <end position="37"/>
    </location>
</feature>
<dbReference type="Proteomes" id="UP001174909">
    <property type="component" value="Unassembled WGS sequence"/>
</dbReference>
<dbReference type="InterPro" id="IPR020558">
    <property type="entry name" value="DiOHA_6PGluconate_deHydtase_CS"/>
</dbReference>
<feature type="region of interest" description="Disordered" evidence="1">
    <location>
        <begin position="79"/>
        <end position="99"/>
    </location>
</feature>
<feature type="domain" description="Dihydroxy-acid/6-phosphogluconate dehydratase C-terminal" evidence="2">
    <location>
        <begin position="22"/>
        <end position="160"/>
    </location>
</feature>
<keyword evidence="4" id="KW-1185">Reference proteome</keyword>
<dbReference type="PANTHER" id="PTHR21000:SF5">
    <property type="entry name" value="DIHYDROXY-ACID DEHYDRATASE, MITOCHONDRIAL"/>
    <property type="match status" value="1"/>
</dbReference>
<dbReference type="InterPro" id="IPR050165">
    <property type="entry name" value="DHAD_IlvD/Edd"/>
</dbReference>
<dbReference type="GO" id="GO:0009082">
    <property type="term" value="P:branched-chain amino acid biosynthetic process"/>
    <property type="evidence" value="ECO:0007669"/>
    <property type="project" value="TreeGrafter"/>
</dbReference>
<dbReference type="Pfam" id="PF24877">
    <property type="entry name" value="ILV_EDD_C"/>
    <property type="match status" value="1"/>
</dbReference>
<name>A0AA35TL78_GEOBA</name>
<dbReference type="EMBL" id="CASHTH010003826">
    <property type="protein sequence ID" value="CAI8049967.1"/>
    <property type="molecule type" value="Genomic_DNA"/>
</dbReference>
<comment type="caution">
    <text evidence="3">The sequence shown here is derived from an EMBL/GenBank/DDBJ whole genome shotgun (WGS) entry which is preliminary data.</text>
</comment>
<sequence>MARSSGGGHQERCTAPGPASSTRPAASRHQRGEVKAGDIVIIRYEGPKGGPGMQEMLGVTAAIVGQGLGDDVALVTDGRFSGASHGHGRSRSPPRRGVGPIALLRVGTKCHSRHPGPPAQRQAHRGELTDAAPLAPLPPNYTTGALAKYAKLASSASEGAVTR</sequence>
<dbReference type="SUPFAM" id="SSF52016">
    <property type="entry name" value="LeuD/IlvD-like"/>
    <property type="match status" value="1"/>
</dbReference>
<dbReference type="InterPro" id="IPR056740">
    <property type="entry name" value="ILV_EDD_C"/>
</dbReference>
<gene>
    <name evidence="3" type="ORF">GBAR_LOCUS27492</name>
</gene>
<evidence type="ECO:0000259" key="2">
    <source>
        <dbReference type="Pfam" id="PF24877"/>
    </source>
</evidence>
<proteinExistence type="predicted"/>
<accession>A0AA35TL78</accession>